<proteinExistence type="predicted"/>
<evidence type="ECO:0000256" key="1">
    <source>
        <dbReference type="ARBA" id="ARBA00004389"/>
    </source>
</evidence>
<comment type="caution">
    <text evidence="7">The sequence shown here is derived from an EMBL/GenBank/DDBJ whole genome shotgun (WGS) entry which is preliminary data.</text>
</comment>
<dbReference type="PROSITE" id="PS51352">
    <property type="entry name" value="THIOREDOXIN_2"/>
    <property type="match status" value="1"/>
</dbReference>
<evidence type="ECO:0000313" key="8">
    <source>
        <dbReference type="Proteomes" id="UP001208570"/>
    </source>
</evidence>
<keyword evidence="4" id="KW-0472">Membrane</keyword>
<evidence type="ECO:0000313" key="7">
    <source>
        <dbReference type="EMBL" id="KAK2152604.1"/>
    </source>
</evidence>
<dbReference type="GO" id="GO:0005789">
    <property type="term" value="C:endoplasmic reticulum membrane"/>
    <property type="evidence" value="ECO:0007669"/>
    <property type="project" value="UniProtKB-SubCell"/>
</dbReference>
<evidence type="ECO:0000256" key="5">
    <source>
        <dbReference type="ARBA" id="ARBA00045246"/>
    </source>
</evidence>
<dbReference type="AlphaFoldDB" id="A0AAD9N371"/>
<dbReference type="Pfam" id="PF00085">
    <property type="entry name" value="Thioredoxin"/>
    <property type="match status" value="1"/>
</dbReference>
<dbReference type="PRINTS" id="PR00421">
    <property type="entry name" value="THIOREDOXIN"/>
</dbReference>
<dbReference type="EMBL" id="JAODUP010000324">
    <property type="protein sequence ID" value="KAK2152604.1"/>
    <property type="molecule type" value="Genomic_DNA"/>
</dbReference>
<dbReference type="SUPFAM" id="SSF52833">
    <property type="entry name" value="Thioredoxin-like"/>
    <property type="match status" value="2"/>
</dbReference>
<dbReference type="Proteomes" id="UP001208570">
    <property type="component" value="Unassembled WGS sequence"/>
</dbReference>
<name>A0AAD9N371_9ANNE</name>
<keyword evidence="3" id="KW-1133">Transmembrane helix</keyword>
<dbReference type="PROSITE" id="PS00194">
    <property type="entry name" value="THIOREDOXIN_1"/>
    <property type="match status" value="1"/>
</dbReference>
<dbReference type="Pfam" id="PF13848">
    <property type="entry name" value="Thioredoxin_6"/>
    <property type="match status" value="1"/>
</dbReference>
<sequence>MPNNWRTLGEVCLGKTPDTTFFLERKGEDAWLVMFYAPWCGHCRRLEPVWSEVDSFLKDSKSEIHAAKLDATSFSSVASHFDVRGYPTIKFIQGEKLFTYKGDRLRDNIVEFANRASGPVIRWLSSSGKFQDVRGDHNDGVFFLYVGPKDDADELYKAYEDAAVVYRIYSYFYAGASSLLPEEIEKNGEPTILVFKDRTHYEYTVPAGGVTKESVEEFINNERHPAFPKMTSSGLNDLSGLKKKIV</sequence>
<evidence type="ECO:0000256" key="3">
    <source>
        <dbReference type="ARBA" id="ARBA00022989"/>
    </source>
</evidence>
<evidence type="ECO:0000256" key="4">
    <source>
        <dbReference type="ARBA" id="ARBA00023136"/>
    </source>
</evidence>
<reference evidence="7" key="1">
    <citation type="journal article" date="2023" name="Mol. Biol. Evol.">
        <title>Third-Generation Sequencing Reveals the Adaptive Role of the Epigenome in Three Deep-Sea Polychaetes.</title>
        <authorList>
            <person name="Perez M."/>
            <person name="Aroh O."/>
            <person name="Sun Y."/>
            <person name="Lan Y."/>
            <person name="Juniper S.K."/>
            <person name="Young C.R."/>
            <person name="Angers B."/>
            <person name="Qian P.Y."/>
        </authorList>
    </citation>
    <scope>NUCLEOTIDE SEQUENCE</scope>
    <source>
        <strain evidence="7">P08H-3</strain>
    </source>
</reference>
<keyword evidence="2" id="KW-0812">Transmembrane</keyword>
<dbReference type="PANTHER" id="PTHR46426:SF1">
    <property type="entry name" value="PROTEIN DISULFIDE-ISOMERASE TMX3"/>
    <property type="match status" value="1"/>
</dbReference>
<dbReference type="InterPro" id="IPR036249">
    <property type="entry name" value="Thioredoxin-like_sf"/>
</dbReference>
<dbReference type="InterPro" id="IPR017937">
    <property type="entry name" value="Thioredoxin_CS"/>
</dbReference>
<accession>A0AAD9N371</accession>
<dbReference type="PANTHER" id="PTHR46426">
    <property type="entry name" value="PROTEIN DISULFIDE-ISOMERASE TMX3"/>
    <property type="match status" value="1"/>
</dbReference>
<comment type="subcellular location">
    <subcellularLocation>
        <location evidence="1">Endoplasmic reticulum membrane</location>
        <topology evidence="1">Single-pass membrane protein</topology>
    </subcellularLocation>
</comment>
<dbReference type="Gene3D" id="3.40.30.10">
    <property type="entry name" value="Glutaredoxin"/>
    <property type="match status" value="2"/>
</dbReference>
<dbReference type="InterPro" id="IPR052250">
    <property type="entry name" value="PDI_TMX3"/>
</dbReference>
<organism evidence="7 8">
    <name type="scientific">Paralvinella palmiformis</name>
    <dbReference type="NCBI Taxonomy" id="53620"/>
    <lineage>
        <taxon>Eukaryota</taxon>
        <taxon>Metazoa</taxon>
        <taxon>Spiralia</taxon>
        <taxon>Lophotrochozoa</taxon>
        <taxon>Annelida</taxon>
        <taxon>Polychaeta</taxon>
        <taxon>Sedentaria</taxon>
        <taxon>Canalipalpata</taxon>
        <taxon>Terebellida</taxon>
        <taxon>Terebelliformia</taxon>
        <taxon>Alvinellidae</taxon>
        <taxon>Paralvinella</taxon>
    </lineage>
</organism>
<evidence type="ECO:0000259" key="6">
    <source>
        <dbReference type="PROSITE" id="PS51352"/>
    </source>
</evidence>
<evidence type="ECO:0000256" key="2">
    <source>
        <dbReference type="ARBA" id="ARBA00022692"/>
    </source>
</evidence>
<comment type="function">
    <text evidence="5">Probable disulfide isomerase, which participates in the folding of proteins containing disulfide bonds. May act as a dithiol oxidase. Acts as a regulator of endoplasmic reticulum-mitochondria contact sites via its ability to regulate redox signals.</text>
</comment>
<feature type="non-terminal residue" evidence="7">
    <location>
        <position position="1"/>
    </location>
</feature>
<protein>
    <recommendedName>
        <fullName evidence="6">Thioredoxin domain-containing protein</fullName>
    </recommendedName>
</protein>
<gene>
    <name evidence="7" type="ORF">LSH36_323g03132</name>
</gene>
<keyword evidence="8" id="KW-1185">Reference proteome</keyword>
<dbReference type="InterPro" id="IPR013766">
    <property type="entry name" value="Thioredoxin_domain"/>
</dbReference>
<feature type="domain" description="Thioredoxin" evidence="6">
    <location>
        <begin position="10"/>
        <end position="118"/>
    </location>
</feature>